<dbReference type="InterPro" id="IPR003594">
    <property type="entry name" value="HATPase_dom"/>
</dbReference>
<feature type="transmembrane region" description="Helical" evidence="10">
    <location>
        <begin position="34"/>
        <end position="60"/>
    </location>
</feature>
<dbReference type="GO" id="GO:0016020">
    <property type="term" value="C:membrane"/>
    <property type="evidence" value="ECO:0007669"/>
    <property type="project" value="InterPro"/>
</dbReference>
<comment type="catalytic activity">
    <reaction evidence="1">
        <text>ATP + protein L-histidine = ADP + protein N-phospho-L-histidine.</text>
        <dbReference type="EC" id="2.7.13.3"/>
    </reaction>
</comment>
<feature type="domain" description="Histidine kinase/HSP90-like ATPase" evidence="11">
    <location>
        <begin position="311"/>
        <end position="399"/>
    </location>
</feature>
<gene>
    <name evidence="12" type="ORF">G3I32_12465</name>
    <name evidence="13" type="ORF">G3I32_19570</name>
</gene>
<evidence type="ECO:0000256" key="2">
    <source>
        <dbReference type="ARBA" id="ARBA00012438"/>
    </source>
</evidence>
<evidence type="ECO:0000256" key="10">
    <source>
        <dbReference type="SAM" id="Phobius"/>
    </source>
</evidence>
<dbReference type="RefSeq" id="WP_164245254.1">
    <property type="nucleotide sequence ID" value="NZ_JAAGMA010000317.1"/>
</dbReference>
<keyword evidence="5" id="KW-0547">Nucleotide-binding</keyword>
<comment type="caution">
    <text evidence="13">The sequence shown here is derived from an EMBL/GenBank/DDBJ whole genome shotgun (WGS) entry which is preliminary data.</text>
</comment>
<dbReference type="Proteomes" id="UP000470446">
    <property type="component" value="Unassembled WGS sequence"/>
</dbReference>
<evidence type="ECO:0000256" key="3">
    <source>
        <dbReference type="ARBA" id="ARBA00022553"/>
    </source>
</evidence>
<dbReference type="EMBL" id="JAAGMA010000317">
    <property type="protein sequence ID" value="NEB09666.1"/>
    <property type="molecule type" value="Genomic_DNA"/>
</dbReference>
<dbReference type="Gene3D" id="3.30.565.10">
    <property type="entry name" value="Histidine kinase-like ATPase, C-terminal domain"/>
    <property type="match status" value="1"/>
</dbReference>
<dbReference type="InterPro" id="IPR011712">
    <property type="entry name" value="Sig_transdc_His_kin_sub3_dim/P"/>
</dbReference>
<dbReference type="EMBL" id="JAAGMA010000525">
    <property type="protein sequence ID" value="NEB11014.1"/>
    <property type="molecule type" value="Genomic_DNA"/>
</dbReference>
<dbReference type="SUPFAM" id="SSF55874">
    <property type="entry name" value="ATPase domain of HSP90 chaperone/DNA topoisomerase II/histidine kinase"/>
    <property type="match status" value="1"/>
</dbReference>
<dbReference type="EC" id="2.7.13.3" evidence="2"/>
<dbReference type="SMART" id="SM00387">
    <property type="entry name" value="HATPase_c"/>
    <property type="match status" value="1"/>
</dbReference>
<keyword evidence="7" id="KW-0067">ATP-binding</keyword>
<dbReference type="AlphaFoldDB" id="A0A7K3PM22"/>
<keyword evidence="10" id="KW-0472">Membrane</keyword>
<feature type="region of interest" description="Disordered" evidence="9">
    <location>
        <begin position="1"/>
        <end position="21"/>
    </location>
</feature>
<evidence type="ECO:0000313" key="13">
    <source>
        <dbReference type="EMBL" id="NEB11014.1"/>
    </source>
</evidence>
<dbReference type="Pfam" id="PF07730">
    <property type="entry name" value="HisKA_3"/>
    <property type="match status" value="1"/>
</dbReference>
<dbReference type="Pfam" id="PF02518">
    <property type="entry name" value="HATPase_c"/>
    <property type="match status" value="1"/>
</dbReference>
<evidence type="ECO:0000256" key="4">
    <source>
        <dbReference type="ARBA" id="ARBA00022679"/>
    </source>
</evidence>
<evidence type="ECO:0000256" key="1">
    <source>
        <dbReference type="ARBA" id="ARBA00000085"/>
    </source>
</evidence>
<proteinExistence type="predicted"/>
<feature type="transmembrane region" description="Helical" evidence="10">
    <location>
        <begin position="114"/>
        <end position="138"/>
    </location>
</feature>
<dbReference type="PANTHER" id="PTHR24421:SF10">
    <property type="entry name" value="NITRATE_NITRITE SENSOR PROTEIN NARQ"/>
    <property type="match status" value="1"/>
</dbReference>
<evidence type="ECO:0000256" key="9">
    <source>
        <dbReference type="SAM" id="MobiDB-lite"/>
    </source>
</evidence>
<evidence type="ECO:0000313" key="12">
    <source>
        <dbReference type="EMBL" id="NEB09666.1"/>
    </source>
</evidence>
<dbReference type="PANTHER" id="PTHR24421">
    <property type="entry name" value="NITRATE/NITRITE SENSOR PROTEIN NARX-RELATED"/>
    <property type="match status" value="1"/>
</dbReference>
<keyword evidence="8" id="KW-0902">Two-component regulatory system</keyword>
<evidence type="ECO:0000259" key="11">
    <source>
        <dbReference type="SMART" id="SM00387"/>
    </source>
</evidence>
<evidence type="ECO:0000313" key="14">
    <source>
        <dbReference type="Proteomes" id="UP000470446"/>
    </source>
</evidence>
<dbReference type="InterPro" id="IPR036890">
    <property type="entry name" value="HATPase_C_sf"/>
</dbReference>
<organism evidence="13 14">
    <name type="scientific">Streptomyces coelicoflavus</name>
    <dbReference type="NCBI Taxonomy" id="285562"/>
    <lineage>
        <taxon>Bacteria</taxon>
        <taxon>Bacillati</taxon>
        <taxon>Actinomycetota</taxon>
        <taxon>Actinomycetes</taxon>
        <taxon>Kitasatosporales</taxon>
        <taxon>Streptomycetaceae</taxon>
        <taxon>Streptomyces</taxon>
    </lineage>
</organism>
<name>A0A7K3PM22_9ACTN</name>
<sequence>MITQHFPTAPGTTLPGGETTAAPSPALPVRAAGVLLGCLSALLGLLYFVVPGTLLGPALLWPRTRRRAFVVLTAGARRLTTLERRRRSVFFGDRFPARPVPDQRVLRYLAARTYAGLITGVVVGLLGFGALLAGLLVASLVRGTLGWGELVGQVLLGGVLLFLDVQGLFSLEALDARLARECFGPSRRELMEQRIDELATSRAAVLQAVDTERRRIERDLHDGVQQRLVALAMLLGRARRGGRTPEQARSLVEQAHRESQEVLTELREVAWRVYPTALDNLGLQEALAGVSERCGIPLRTEFALDGPLPASVETAAYFVVSESVTNAAKHSAATEIRVSVRTYGPVLVVRIEDDGVGGARPEGSGLTGLHSRVRALDGRLHVHSPLGGPTTITAELPCA</sequence>
<evidence type="ECO:0000256" key="5">
    <source>
        <dbReference type="ARBA" id="ARBA00022741"/>
    </source>
</evidence>
<accession>A0A7K3PM22</accession>
<keyword evidence="4" id="KW-0808">Transferase</keyword>
<evidence type="ECO:0000256" key="8">
    <source>
        <dbReference type="ARBA" id="ARBA00023012"/>
    </source>
</evidence>
<protein>
    <recommendedName>
        <fullName evidence="2">histidine kinase</fullName>
        <ecNumber evidence="2">2.7.13.3</ecNumber>
    </recommendedName>
</protein>
<keyword evidence="6 13" id="KW-0418">Kinase</keyword>
<reference evidence="13 14" key="1">
    <citation type="submission" date="2020-01" db="EMBL/GenBank/DDBJ databases">
        <title>Insect and environment-associated Actinomycetes.</title>
        <authorList>
            <person name="Currrie C."/>
            <person name="Chevrette M."/>
            <person name="Carlson C."/>
            <person name="Stubbendieck R."/>
            <person name="Wendt-Pienkowski E."/>
        </authorList>
    </citation>
    <scope>NUCLEOTIDE SEQUENCE [LARGE SCALE GENOMIC DNA]</scope>
    <source>
        <strain evidence="13 14">SID14163</strain>
    </source>
</reference>
<dbReference type="InterPro" id="IPR050482">
    <property type="entry name" value="Sensor_HK_TwoCompSys"/>
</dbReference>
<dbReference type="Gene3D" id="1.20.5.1930">
    <property type="match status" value="1"/>
</dbReference>
<keyword evidence="10" id="KW-1133">Transmembrane helix</keyword>
<dbReference type="GO" id="GO:0000155">
    <property type="term" value="F:phosphorelay sensor kinase activity"/>
    <property type="evidence" value="ECO:0007669"/>
    <property type="project" value="InterPro"/>
</dbReference>
<evidence type="ECO:0000256" key="6">
    <source>
        <dbReference type="ARBA" id="ARBA00022777"/>
    </source>
</evidence>
<dbReference type="GO" id="GO:0005524">
    <property type="term" value="F:ATP binding"/>
    <property type="evidence" value="ECO:0007669"/>
    <property type="project" value="UniProtKB-KW"/>
</dbReference>
<dbReference type="GO" id="GO:0046983">
    <property type="term" value="F:protein dimerization activity"/>
    <property type="evidence" value="ECO:0007669"/>
    <property type="project" value="InterPro"/>
</dbReference>
<evidence type="ECO:0000256" key="7">
    <source>
        <dbReference type="ARBA" id="ARBA00022840"/>
    </source>
</evidence>
<dbReference type="CDD" id="cd16917">
    <property type="entry name" value="HATPase_UhpB-NarQ-NarX-like"/>
    <property type="match status" value="1"/>
</dbReference>
<keyword evidence="10" id="KW-0812">Transmembrane</keyword>
<keyword evidence="3" id="KW-0597">Phosphoprotein</keyword>